<dbReference type="Gene3D" id="1.10.4080.10">
    <property type="entry name" value="ADP-ribosylation/Crystallin J1"/>
    <property type="match status" value="1"/>
</dbReference>
<protein>
    <recommendedName>
        <fullName evidence="4">ADP-ribosylglycohydrolase</fullName>
    </recommendedName>
</protein>
<dbReference type="InterPro" id="IPR050792">
    <property type="entry name" value="ADP-ribosylglycohydrolase"/>
</dbReference>
<name>A0A2A5W8V3_9GAMM</name>
<dbReference type="InterPro" id="IPR005502">
    <property type="entry name" value="Ribosyl_crysJ1"/>
</dbReference>
<keyword evidence="1" id="KW-0460">Magnesium</keyword>
<feature type="binding site" evidence="1">
    <location>
        <position position="321"/>
    </location>
    <ligand>
        <name>Mg(2+)</name>
        <dbReference type="ChEBI" id="CHEBI:18420"/>
        <label>1</label>
    </ligand>
</feature>
<dbReference type="Proteomes" id="UP000219329">
    <property type="component" value="Unassembled WGS sequence"/>
</dbReference>
<reference evidence="2 3" key="1">
    <citation type="submission" date="2017-08" db="EMBL/GenBank/DDBJ databases">
        <title>Fine stratification of microbial communities through a metagenomic profile of the photic zone.</title>
        <authorList>
            <person name="Haro-Moreno J.M."/>
            <person name="Lopez-Perez M."/>
            <person name="De La Torre J."/>
            <person name="Picazo A."/>
            <person name="Camacho A."/>
            <person name="Rodriguez-Valera F."/>
        </authorList>
    </citation>
    <scope>NUCLEOTIDE SEQUENCE [LARGE SCALE GENOMIC DNA]</scope>
    <source>
        <strain evidence="2">MED-G28</strain>
    </source>
</reference>
<feature type="binding site" evidence="1">
    <location>
        <position position="112"/>
    </location>
    <ligand>
        <name>Mg(2+)</name>
        <dbReference type="ChEBI" id="CHEBI:18420"/>
        <label>1</label>
    </ligand>
</feature>
<sequence length="373" mass="40879">MKSNLDITQRAISGLKYLFVADAIAMPVHWYYRIADIFTEFPGGISKLENAPSFHPGSIMSLHSTLGGGRNTAPRFGKVKEVVGAVILKDKAEFWGKPNIHYHQGMSAGENTLNAHCARVLMRTIIAHEGKYDESEFLSAYVNFMTSDTPLHPDTYAESYHREFFSNLAAGLPANKCGGVTHDTASIGGLVTIVPLAICLVLSGLKLNEVKKIARSHLRLTHPDPGLCRVCDYFVELLRSLLLKKPDEQIDDLIDNISVNSVGESMKAIIGQGLPDQVVIGRKYSSACYITDSWPSVLYLALKYQTDPLKGLFVNANLGGDNVHRGSILGTIFGLLGGSEANYLFKKLTDTKTLENEIKTMCNISSLQDKPST</sequence>
<dbReference type="EMBL" id="NTJZ01000015">
    <property type="protein sequence ID" value="PDH32586.1"/>
    <property type="molecule type" value="Genomic_DNA"/>
</dbReference>
<dbReference type="PANTHER" id="PTHR16222">
    <property type="entry name" value="ADP-RIBOSYLGLYCOHYDROLASE"/>
    <property type="match status" value="1"/>
</dbReference>
<dbReference type="AlphaFoldDB" id="A0A2A5W8V3"/>
<accession>A0A2A5W8V3</accession>
<comment type="cofactor">
    <cofactor evidence="1">
        <name>Mg(2+)</name>
        <dbReference type="ChEBI" id="CHEBI:18420"/>
    </cofactor>
    <text evidence="1">Binds 2 magnesium ions per subunit.</text>
</comment>
<dbReference type="SUPFAM" id="SSF101478">
    <property type="entry name" value="ADP-ribosylglycohydrolase"/>
    <property type="match status" value="1"/>
</dbReference>
<keyword evidence="1" id="KW-0479">Metal-binding</keyword>
<comment type="caution">
    <text evidence="2">The sequence shown here is derived from an EMBL/GenBank/DDBJ whole genome shotgun (WGS) entry which is preliminary data.</text>
</comment>
<proteinExistence type="predicted"/>
<gene>
    <name evidence="2" type="ORF">CNF02_11765</name>
</gene>
<dbReference type="GO" id="GO:0046872">
    <property type="term" value="F:metal ion binding"/>
    <property type="evidence" value="ECO:0007669"/>
    <property type="project" value="UniProtKB-KW"/>
</dbReference>
<dbReference type="PANTHER" id="PTHR16222:SF34">
    <property type="entry name" value="ADP-RIBOSYLGLYCOHYDROLASE"/>
    <property type="match status" value="1"/>
</dbReference>
<organism evidence="2 3">
    <name type="scientific">OM182 bacterium MED-G28</name>
    <dbReference type="NCBI Taxonomy" id="1986256"/>
    <lineage>
        <taxon>Bacteria</taxon>
        <taxon>Pseudomonadati</taxon>
        <taxon>Pseudomonadota</taxon>
        <taxon>Gammaproteobacteria</taxon>
        <taxon>OMG group</taxon>
        <taxon>OM182 clade</taxon>
    </lineage>
</organism>
<evidence type="ECO:0000313" key="2">
    <source>
        <dbReference type="EMBL" id="PDH32586.1"/>
    </source>
</evidence>
<evidence type="ECO:0000313" key="3">
    <source>
        <dbReference type="Proteomes" id="UP000219329"/>
    </source>
</evidence>
<dbReference type="Pfam" id="PF03747">
    <property type="entry name" value="ADP_ribosyl_GH"/>
    <property type="match status" value="1"/>
</dbReference>
<evidence type="ECO:0008006" key="4">
    <source>
        <dbReference type="Google" id="ProtNLM"/>
    </source>
</evidence>
<evidence type="ECO:0000256" key="1">
    <source>
        <dbReference type="PIRSR" id="PIRSR605502-1"/>
    </source>
</evidence>
<dbReference type="InterPro" id="IPR036705">
    <property type="entry name" value="Ribosyl_crysJ1_sf"/>
</dbReference>